<dbReference type="GO" id="GO:0005764">
    <property type="term" value="C:lysosome"/>
    <property type="evidence" value="ECO:0007669"/>
    <property type="project" value="UniProtKB-SubCell"/>
</dbReference>
<keyword evidence="9" id="KW-0378">Hydrolase</keyword>
<evidence type="ECO:0000256" key="4">
    <source>
        <dbReference type="ARBA" id="ARBA00004740"/>
    </source>
</evidence>
<dbReference type="GO" id="GO:0005576">
    <property type="term" value="C:extracellular region"/>
    <property type="evidence" value="ECO:0007669"/>
    <property type="project" value="UniProtKB-SubCell"/>
</dbReference>
<dbReference type="GO" id="GO:0005975">
    <property type="term" value="P:carbohydrate metabolic process"/>
    <property type="evidence" value="ECO:0007669"/>
    <property type="project" value="InterPro"/>
</dbReference>
<evidence type="ECO:0000259" key="20">
    <source>
        <dbReference type="Pfam" id="PF17786"/>
    </source>
</evidence>
<keyword evidence="10" id="KW-0325">Glycoprotein</keyword>
<dbReference type="InterPro" id="IPR017853">
    <property type="entry name" value="GH"/>
</dbReference>
<accession>A0A9P0A7Z8</accession>
<dbReference type="Pfam" id="PF17786">
    <property type="entry name" value="Mannosidase_ig"/>
    <property type="match status" value="1"/>
</dbReference>
<evidence type="ECO:0000256" key="9">
    <source>
        <dbReference type="ARBA" id="ARBA00022801"/>
    </source>
</evidence>
<dbReference type="FunFam" id="2.60.120.260:FF:000060">
    <property type="entry name" value="Probable beta-mannosidase"/>
    <property type="match status" value="1"/>
</dbReference>
<dbReference type="InterPro" id="IPR041625">
    <property type="entry name" value="Beta-mannosidase_Ig"/>
</dbReference>
<evidence type="ECO:0000256" key="3">
    <source>
        <dbReference type="ARBA" id="ARBA00004613"/>
    </source>
</evidence>
<feature type="domain" description="Beta-mannosidase-like galactose-binding" evidence="21">
    <location>
        <begin position="36"/>
        <end position="209"/>
    </location>
</feature>
<comment type="catalytic activity">
    <reaction evidence="1">
        <text>Hydrolysis of terminal, non-reducing beta-D-mannose residues in beta-D-mannosides.</text>
        <dbReference type="EC" id="3.2.1.25"/>
    </reaction>
</comment>
<evidence type="ECO:0000256" key="6">
    <source>
        <dbReference type="ARBA" id="ARBA00012754"/>
    </source>
</evidence>
<evidence type="ECO:0000256" key="16">
    <source>
        <dbReference type="ARBA" id="ARBA00041614"/>
    </source>
</evidence>
<keyword evidence="7" id="KW-0964">Secreted</keyword>
<feature type="domain" description="Glycoside hydrolase family 2 immunoglobulin-like beta-sandwich" evidence="18">
    <location>
        <begin position="224"/>
        <end position="325"/>
    </location>
</feature>
<dbReference type="Proteomes" id="UP001152759">
    <property type="component" value="Chromosome 2"/>
</dbReference>
<comment type="similarity">
    <text evidence="14">Belongs to the glycosyl hydrolase 2 family. Beta-mannosidase B subfamily.</text>
</comment>
<dbReference type="SUPFAM" id="SSF49785">
    <property type="entry name" value="Galactose-binding domain-like"/>
    <property type="match status" value="1"/>
</dbReference>
<evidence type="ECO:0000313" key="22">
    <source>
        <dbReference type="EMBL" id="CAH0385284.1"/>
    </source>
</evidence>
<dbReference type="InterPro" id="IPR006102">
    <property type="entry name" value="Ig-like_GH2"/>
</dbReference>
<evidence type="ECO:0000313" key="23">
    <source>
        <dbReference type="Proteomes" id="UP001152759"/>
    </source>
</evidence>
<feature type="chain" id="PRO_5040381032" description="Beta-mannosidase B" evidence="17">
    <location>
        <begin position="22"/>
        <end position="901"/>
    </location>
</feature>
<sequence length="901" mass="103574">MQPRFLLAVVAIACLFHSAWAIPTYVLTLDSSNTAWTVRNLNNSIRCGATVPGGIYSDLERAKVLESVLYRYNDVQYRWVANDSWIYETYFDVSRTLLGSKQKFLVFHGLHTVAKIYLNKVLIGSTDNMFVRYRIDVKDQLKENNKLEIFFESPIKAAKAAHMKSKYPIQPTCPPPTYNGECHANMLRMKQDSFGWDWGPAIPSLGIWKSIDLELYNSAVIREVTTHLEKSTNFWTLKVQIFLESSLKVTGQLSAVLYTKNKSIYKTVNWENEGYANTTIELEVPYDEVDLWWPNGYGDHPLYKLLVTFESGGEKFVNTKNIGFRTIVLMQDRIDRLSIEKGLTFYFLVNGVPIFAKGSNVIPRSVFPEEDENSRKYAEYLLQSAADVHMNMIRVWGGGIYESDYFYELCDRLGILIWQDLMFACSMYPADSDFLSSVAVEVDQQVKRLQHHPSIAIWAGNNENEAALVQNWYNTSTNERQYRADYVKLYVDTIMPIMKRVDPNRMYVTSSPSNGLETLMENYLSKDPQSSLYGDRHYYDYYKNSWLSYNYPPARFSSEYGFQSMPSKSNLEQASGANDSLVMGEKFLEHRQHLPGGYLFMFNLIHHNVKMSLKRCCKLEEFIYLSQLNQAWSLKIETENYRQGRGIITPSGEGHTMGALYWQLNDVWVAPSWSSIEYGGKWKMAHYYAKHFFAPILISARQMKSGTISMYVTSDLLTDIPSCEIIVDVHTWDSFARETSHVISNYTVKNATSELVESFTLKSLINKSTPAKISGNENVTEEKDRFSPVYFLHLQLYDAAGTLLSQNFILPQGFLNITGFETANVTIHHVQSIDVKKFTIHLQTNRLAAFVWLETTIPGRFSDNGFMMIEPTMQLNFTADAEIDSEDLQNNLSVMRLKEDY</sequence>
<evidence type="ECO:0000256" key="17">
    <source>
        <dbReference type="SAM" id="SignalP"/>
    </source>
</evidence>
<organism evidence="22 23">
    <name type="scientific">Bemisia tabaci</name>
    <name type="common">Sweetpotato whitefly</name>
    <name type="synonym">Aleurodes tabaci</name>
    <dbReference type="NCBI Taxonomy" id="7038"/>
    <lineage>
        <taxon>Eukaryota</taxon>
        <taxon>Metazoa</taxon>
        <taxon>Ecdysozoa</taxon>
        <taxon>Arthropoda</taxon>
        <taxon>Hexapoda</taxon>
        <taxon>Insecta</taxon>
        <taxon>Pterygota</taxon>
        <taxon>Neoptera</taxon>
        <taxon>Paraneoptera</taxon>
        <taxon>Hemiptera</taxon>
        <taxon>Sternorrhyncha</taxon>
        <taxon>Aleyrodoidea</taxon>
        <taxon>Aleyrodidae</taxon>
        <taxon>Aleyrodinae</taxon>
        <taxon>Bemisia</taxon>
    </lineage>
</organism>
<dbReference type="EC" id="3.2.1.25" evidence="6"/>
<evidence type="ECO:0000256" key="5">
    <source>
        <dbReference type="ARBA" id="ARBA00011738"/>
    </source>
</evidence>
<evidence type="ECO:0000259" key="21">
    <source>
        <dbReference type="Pfam" id="PF22666"/>
    </source>
</evidence>
<evidence type="ECO:0000256" key="14">
    <source>
        <dbReference type="ARBA" id="ARBA00038429"/>
    </source>
</evidence>
<dbReference type="AlphaFoldDB" id="A0A9P0A7Z8"/>
<dbReference type="Gene3D" id="3.20.20.80">
    <property type="entry name" value="Glycosidases"/>
    <property type="match status" value="1"/>
</dbReference>
<dbReference type="InterPro" id="IPR041447">
    <property type="entry name" value="Mannosidase_ig"/>
</dbReference>
<dbReference type="InterPro" id="IPR050887">
    <property type="entry name" value="Beta-mannosidase_GH2"/>
</dbReference>
<dbReference type="Gene3D" id="2.60.120.260">
    <property type="entry name" value="Galactose-binding domain-like"/>
    <property type="match status" value="1"/>
</dbReference>
<evidence type="ECO:0000256" key="13">
    <source>
        <dbReference type="ARBA" id="ARBA00033445"/>
    </source>
</evidence>
<evidence type="ECO:0000259" key="18">
    <source>
        <dbReference type="Pfam" id="PF00703"/>
    </source>
</evidence>
<name>A0A9P0A7Z8_BEMTA</name>
<dbReference type="InterPro" id="IPR036156">
    <property type="entry name" value="Beta-gal/glucu_dom_sf"/>
</dbReference>
<evidence type="ECO:0000256" key="7">
    <source>
        <dbReference type="ARBA" id="ARBA00022525"/>
    </source>
</evidence>
<reference evidence="22" key="1">
    <citation type="submission" date="2021-12" db="EMBL/GenBank/DDBJ databases">
        <authorList>
            <person name="King R."/>
        </authorList>
    </citation>
    <scope>NUCLEOTIDE SEQUENCE</scope>
</reference>
<dbReference type="InterPro" id="IPR008979">
    <property type="entry name" value="Galactose-bd-like_sf"/>
</dbReference>
<keyword evidence="11" id="KW-0458">Lysosome</keyword>
<dbReference type="Pfam" id="PF00703">
    <property type="entry name" value="Glyco_hydro_2"/>
    <property type="match status" value="1"/>
</dbReference>
<comment type="pathway">
    <text evidence="4">Glycan metabolism; N-glycan degradation.</text>
</comment>
<dbReference type="PANTHER" id="PTHR43730">
    <property type="entry name" value="BETA-MANNOSIDASE"/>
    <property type="match status" value="1"/>
</dbReference>
<dbReference type="InterPro" id="IPR013783">
    <property type="entry name" value="Ig-like_fold"/>
</dbReference>
<evidence type="ECO:0000256" key="12">
    <source>
        <dbReference type="ARBA" id="ARBA00023295"/>
    </source>
</evidence>
<dbReference type="Gene3D" id="2.60.40.10">
    <property type="entry name" value="Immunoglobulins"/>
    <property type="match status" value="3"/>
</dbReference>
<evidence type="ECO:0000259" key="19">
    <source>
        <dbReference type="Pfam" id="PF17753"/>
    </source>
</evidence>
<dbReference type="InterPro" id="IPR054593">
    <property type="entry name" value="Beta-mannosidase-like_N2"/>
</dbReference>
<comment type="subcellular location">
    <subcellularLocation>
        <location evidence="2">Lysosome</location>
    </subcellularLocation>
    <subcellularLocation>
        <location evidence="3">Secreted</location>
    </subcellularLocation>
</comment>
<keyword evidence="23" id="KW-1185">Reference proteome</keyword>
<dbReference type="GO" id="GO:0004567">
    <property type="term" value="F:beta-mannosidase activity"/>
    <property type="evidence" value="ECO:0007669"/>
    <property type="project" value="UniProtKB-EC"/>
</dbReference>
<dbReference type="GO" id="GO:0006516">
    <property type="term" value="P:glycoprotein catabolic process"/>
    <property type="evidence" value="ECO:0007669"/>
    <property type="project" value="TreeGrafter"/>
</dbReference>
<evidence type="ECO:0000256" key="8">
    <source>
        <dbReference type="ARBA" id="ARBA00022729"/>
    </source>
</evidence>
<dbReference type="SUPFAM" id="SSF51445">
    <property type="entry name" value="(Trans)glycosidases"/>
    <property type="match status" value="1"/>
</dbReference>
<evidence type="ECO:0000256" key="15">
    <source>
        <dbReference type="ARBA" id="ARBA00041069"/>
    </source>
</evidence>
<keyword evidence="12" id="KW-0326">Glycosidase</keyword>
<dbReference type="Pfam" id="PF22666">
    <property type="entry name" value="Glyco_hydro_2_N2"/>
    <property type="match status" value="1"/>
</dbReference>
<feature type="signal peptide" evidence="17">
    <location>
        <begin position="1"/>
        <end position="21"/>
    </location>
</feature>
<evidence type="ECO:0000256" key="1">
    <source>
        <dbReference type="ARBA" id="ARBA00000829"/>
    </source>
</evidence>
<proteinExistence type="inferred from homology"/>
<feature type="domain" description="Beta-mannosidase Ig-fold" evidence="19">
    <location>
        <begin position="830"/>
        <end position="898"/>
    </location>
</feature>
<keyword evidence="8 17" id="KW-0732">Signal</keyword>
<dbReference type="FunFam" id="3.20.20.80:FF:000035">
    <property type="entry name" value="Mannosidase beta"/>
    <property type="match status" value="1"/>
</dbReference>
<dbReference type="Pfam" id="PF17753">
    <property type="entry name" value="Ig_mannosidase"/>
    <property type="match status" value="1"/>
</dbReference>
<protein>
    <recommendedName>
        <fullName evidence="15">Beta-mannosidase B</fullName>
        <ecNumber evidence="6">3.2.1.25</ecNumber>
    </recommendedName>
    <alternativeName>
        <fullName evidence="13">Mannanase</fullName>
    </alternativeName>
    <alternativeName>
        <fullName evidence="16">Mannanase B</fullName>
    </alternativeName>
</protein>
<dbReference type="PANTHER" id="PTHR43730:SF1">
    <property type="entry name" value="BETA-MANNOSIDASE"/>
    <property type="match status" value="1"/>
</dbReference>
<dbReference type="SUPFAM" id="SSF49303">
    <property type="entry name" value="beta-Galactosidase/glucuronidase domain"/>
    <property type="match status" value="2"/>
</dbReference>
<comment type="subunit">
    <text evidence="5">Homodimer.</text>
</comment>
<evidence type="ECO:0000256" key="2">
    <source>
        <dbReference type="ARBA" id="ARBA00004371"/>
    </source>
</evidence>
<evidence type="ECO:0000256" key="11">
    <source>
        <dbReference type="ARBA" id="ARBA00023228"/>
    </source>
</evidence>
<feature type="domain" description="Mannosidase Ig/CBM-like" evidence="20">
    <location>
        <begin position="707"/>
        <end position="812"/>
    </location>
</feature>
<dbReference type="EMBL" id="OU963863">
    <property type="protein sequence ID" value="CAH0385284.1"/>
    <property type="molecule type" value="Genomic_DNA"/>
</dbReference>
<evidence type="ECO:0000256" key="10">
    <source>
        <dbReference type="ARBA" id="ARBA00023180"/>
    </source>
</evidence>
<gene>
    <name evidence="22" type="ORF">BEMITA_LOCUS4526</name>
</gene>